<dbReference type="InterPro" id="IPR018497">
    <property type="entry name" value="Peptidase_M13_C"/>
</dbReference>
<name>B8JGE3_ANAD2</name>
<keyword evidence="4" id="KW-0479">Metal-binding</keyword>
<dbReference type="RefSeq" id="WP_012632590.1">
    <property type="nucleotide sequence ID" value="NC_011891.1"/>
</dbReference>
<dbReference type="CDD" id="cd08662">
    <property type="entry name" value="M13"/>
    <property type="match status" value="1"/>
</dbReference>
<dbReference type="Pfam" id="PF05649">
    <property type="entry name" value="Peptidase_M13_N"/>
    <property type="match status" value="1"/>
</dbReference>
<dbReference type="PROSITE" id="PS51257">
    <property type="entry name" value="PROKAR_LIPOPROTEIN"/>
    <property type="match status" value="1"/>
</dbReference>
<feature type="chain" id="PRO_5002872681" evidence="8">
    <location>
        <begin position="25"/>
        <end position="687"/>
    </location>
</feature>
<keyword evidence="5 11" id="KW-0378">Hydrolase</keyword>
<dbReference type="InterPro" id="IPR008753">
    <property type="entry name" value="Peptidase_M13_N"/>
</dbReference>
<keyword evidence="8" id="KW-0732">Signal</keyword>
<evidence type="ECO:0000259" key="10">
    <source>
        <dbReference type="Pfam" id="PF05649"/>
    </source>
</evidence>
<dbReference type="Pfam" id="PF01431">
    <property type="entry name" value="Peptidase_M13"/>
    <property type="match status" value="1"/>
</dbReference>
<organism evidence="11 12">
    <name type="scientific">Anaeromyxobacter dehalogenans (strain ATCC BAA-258 / DSM 21875 / 2CP-1)</name>
    <dbReference type="NCBI Taxonomy" id="455488"/>
    <lineage>
        <taxon>Bacteria</taxon>
        <taxon>Pseudomonadati</taxon>
        <taxon>Myxococcota</taxon>
        <taxon>Myxococcia</taxon>
        <taxon>Myxococcales</taxon>
        <taxon>Cystobacterineae</taxon>
        <taxon>Anaeromyxobacteraceae</taxon>
        <taxon>Anaeromyxobacter</taxon>
    </lineage>
</organism>
<gene>
    <name evidence="11" type="ordered locus">A2cp1_1270</name>
</gene>
<feature type="domain" description="Peptidase M13 C-terminal" evidence="9">
    <location>
        <begin position="481"/>
        <end position="684"/>
    </location>
</feature>
<dbReference type="KEGG" id="acp:A2cp1_1270"/>
<feature type="signal peptide" evidence="8">
    <location>
        <begin position="1"/>
        <end position="24"/>
    </location>
</feature>
<dbReference type="GO" id="GO:0016485">
    <property type="term" value="P:protein processing"/>
    <property type="evidence" value="ECO:0007669"/>
    <property type="project" value="TreeGrafter"/>
</dbReference>
<reference evidence="11" key="1">
    <citation type="submission" date="2009-01" db="EMBL/GenBank/DDBJ databases">
        <title>Complete sequence of Anaeromyxobacter dehalogenans 2CP-1.</title>
        <authorList>
            <consortium name="US DOE Joint Genome Institute"/>
            <person name="Lucas S."/>
            <person name="Copeland A."/>
            <person name="Lapidus A."/>
            <person name="Glavina del Rio T."/>
            <person name="Dalin E."/>
            <person name="Tice H."/>
            <person name="Bruce D."/>
            <person name="Goodwin L."/>
            <person name="Pitluck S."/>
            <person name="Saunders E."/>
            <person name="Brettin T."/>
            <person name="Detter J.C."/>
            <person name="Han C."/>
            <person name="Larimer F."/>
            <person name="Land M."/>
            <person name="Hauser L."/>
            <person name="Kyrpides N."/>
            <person name="Ovchinnikova G."/>
            <person name="Beliaev A.S."/>
            <person name="Richardson P."/>
        </authorList>
    </citation>
    <scope>NUCLEOTIDE SEQUENCE</scope>
    <source>
        <strain evidence="11">2CP-1</strain>
    </source>
</reference>
<sequence length="687" mass="75228">MRRILSFAALIAVAACRTAPPAPPAPAAAAPLPPLDEAALDRSADACQDFYRFACGGWIARTEIPADRSAWSRGFAELDERNTAQLRRILEAAAAGRADPADAFSGKVGDYFGSCMDERGIEARGLADLKAGWARIDAIADRPALAAELARLHGAGMTAPFGLLADQDAKDATQVILIVNQGGLSLPDREYYLSDAGKNPEIRRAWAAHLRKMLGLAGLPPAQAEAGAAAVEQLETALARTHWTRAELRDPSRIYNRVDRAGLERLAPDFPWARFFAELGQPGLDAVSVTTPAFVAEVGKQFASAPLDAWKAYLRWRLLDDMAAFRAVPAALVQERFAFQSASFSGAKELQPRWKHCVGVTDEALGFALGQAYVRRHFGAEGKDRTTRLVAEIEKAMEADLGSLSWMDAPTRERAREKLARVVNKVGYPDAWRDYSTMRVDRGSFFANVLAAGRFETNRQLAKIGKPVDRGEWLMSPPAVNAYYNASMNEMVFPAGILQPPFFNREAPETVNYGAIGMVLGHELTHGFDDEGRQYDALGNLRDWWTPAVGAEFDRRAACLEKQYGAYEALPGVRLDGKLTLGENIADLGGLKLAFAAMQAARRAQPAGDRALLGFTPEQQFFVGYAQSWCSKYREQEARRRAVVDPHSPPRFRVNGPLSNLPEFARAFACAEGTPMARPAAERCEIW</sequence>
<evidence type="ECO:0000256" key="4">
    <source>
        <dbReference type="ARBA" id="ARBA00022723"/>
    </source>
</evidence>
<evidence type="ECO:0000256" key="2">
    <source>
        <dbReference type="ARBA" id="ARBA00007357"/>
    </source>
</evidence>
<evidence type="ECO:0000256" key="3">
    <source>
        <dbReference type="ARBA" id="ARBA00022670"/>
    </source>
</evidence>
<dbReference type="GO" id="GO:0046872">
    <property type="term" value="F:metal ion binding"/>
    <property type="evidence" value="ECO:0007669"/>
    <property type="project" value="UniProtKB-KW"/>
</dbReference>
<dbReference type="AlphaFoldDB" id="B8JGE3"/>
<dbReference type="EMBL" id="CP001359">
    <property type="protein sequence ID" value="ACL64614.1"/>
    <property type="molecule type" value="Genomic_DNA"/>
</dbReference>
<accession>B8JGE3</accession>
<dbReference type="PRINTS" id="PR00786">
    <property type="entry name" value="NEPRILYSIN"/>
</dbReference>
<evidence type="ECO:0000256" key="7">
    <source>
        <dbReference type="ARBA" id="ARBA00023049"/>
    </source>
</evidence>
<dbReference type="Proteomes" id="UP000007089">
    <property type="component" value="Chromosome"/>
</dbReference>
<evidence type="ECO:0000259" key="9">
    <source>
        <dbReference type="Pfam" id="PF01431"/>
    </source>
</evidence>
<comment type="cofactor">
    <cofactor evidence="1">
        <name>Zn(2+)</name>
        <dbReference type="ChEBI" id="CHEBI:29105"/>
    </cofactor>
</comment>
<dbReference type="Gene3D" id="3.40.390.10">
    <property type="entry name" value="Collagenase (Catalytic Domain)"/>
    <property type="match status" value="1"/>
</dbReference>
<keyword evidence="7" id="KW-0482">Metalloprotease</keyword>
<keyword evidence="6" id="KW-0862">Zinc</keyword>
<proteinExistence type="inferred from homology"/>
<dbReference type="PANTHER" id="PTHR11733:SF167">
    <property type="entry name" value="FI17812P1-RELATED"/>
    <property type="match status" value="1"/>
</dbReference>
<evidence type="ECO:0000313" key="11">
    <source>
        <dbReference type="EMBL" id="ACL64614.1"/>
    </source>
</evidence>
<comment type="similarity">
    <text evidence="2">Belongs to the peptidase M13 family.</text>
</comment>
<evidence type="ECO:0000256" key="5">
    <source>
        <dbReference type="ARBA" id="ARBA00022801"/>
    </source>
</evidence>
<dbReference type="Gene3D" id="1.10.1380.10">
    <property type="entry name" value="Neutral endopeptidase , domain2"/>
    <property type="match status" value="1"/>
</dbReference>
<protein>
    <submittedName>
        <fullName evidence="11">Endothelin-converting enzyme 1</fullName>
        <ecNumber evidence="11">3.4.24.71</ecNumber>
    </submittedName>
</protein>
<dbReference type="InterPro" id="IPR024079">
    <property type="entry name" value="MetalloPept_cat_dom_sf"/>
</dbReference>
<evidence type="ECO:0000256" key="1">
    <source>
        <dbReference type="ARBA" id="ARBA00001947"/>
    </source>
</evidence>
<evidence type="ECO:0000256" key="8">
    <source>
        <dbReference type="SAM" id="SignalP"/>
    </source>
</evidence>
<dbReference type="InterPro" id="IPR000718">
    <property type="entry name" value="Peptidase_M13"/>
</dbReference>
<dbReference type="PROSITE" id="PS51885">
    <property type="entry name" value="NEPRILYSIN"/>
    <property type="match status" value="1"/>
</dbReference>
<dbReference type="GO" id="GO:0005886">
    <property type="term" value="C:plasma membrane"/>
    <property type="evidence" value="ECO:0007669"/>
    <property type="project" value="TreeGrafter"/>
</dbReference>
<evidence type="ECO:0000313" key="12">
    <source>
        <dbReference type="Proteomes" id="UP000007089"/>
    </source>
</evidence>
<keyword evidence="12" id="KW-1185">Reference proteome</keyword>
<dbReference type="GO" id="GO:0004222">
    <property type="term" value="F:metalloendopeptidase activity"/>
    <property type="evidence" value="ECO:0007669"/>
    <property type="project" value="UniProtKB-EC"/>
</dbReference>
<evidence type="ECO:0000256" key="6">
    <source>
        <dbReference type="ARBA" id="ARBA00022833"/>
    </source>
</evidence>
<keyword evidence="3" id="KW-0645">Protease</keyword>
<feature type="domain" description="Peptidase M13 N-terminal" evidence="10">
    <location>
        <begin position="47"/>
        <end position="429"/>
    </location>
</feature>
<dbReference type="PANTHER" id="PTHR11733">
    <property type="entry name" value="ZINC METALLOPROTEASE FAMILY M13 NEPRILYSIN-RELATED"/>
    <property type="match status" value="1"/>
</dbReference>
<dbReference type="HOGENOM" id="CLU_006187_7_2_7"/>
<dbReference type="EC" id="3.4.24.71" evidence="11"/>
<dbReference type="SUPFAM" id="SSF55486">
    <property type="entry name" value="Metalloproteases ('zincins'), catalytic domain"/>
    <property type="match status" value="1"/>
</dbReference>
<dbReference type="InterPro" id="IPR042089">
    <property type="entry name" value="Peptidase_M13_dom_2"/>
</dbReference>